<keyword evidence="8" id="KW-1185">Reference proteome</keyword>
<feature type="compositionally biased region" description="Low complexity" evidence="5">
    <location>
        <begin position="20"/>
        <end position="31"/>
    </location>
</feature>
<evidence type="ECO:0000313" key="8">
    <source>
        <dbReference type="Proteomes" id="UP000292445"/>
    </source>
</evidence>
<proteinExistence type="predicted"/>
<organism evidence="7 8">
    <name type="scientific">Pigmentiphaga kullae</name>
    <dbReference type="NCBI Taxonomy" id="151784"/>
    <lineage>
        <taxon>Bacteria</taxon>
        <taxon>Pseudomonadati</taxon>
        <taxon>Pseudomonadota</taxon>
        <taxon>Betaproteobacteria</taxon>
        <taxon>Burkholderiales</taxon>
        <taxon>Alcaligenaceae</taxon>
        <taxon>Pigmentiphaga</taxon>
    </lineage>
</organism>
<dbReference type="EMBL" id="SGXC01000001">
    <property type="protein sequence ID" value="RZS84088.1"/>
    <property type="molecule type" value="Genomic_DNA"/>
</dbReference>
<feature type="region of interest" description="Disordered" evidence="5">
    <location>
        <begin position="1"/>
        <end position="33"/>
    </location>
</feature>
<feature type="DNA-binding region" description="H-T-H motif" evidence="4">
    <location>
        <begin position="59"/>
        <end position="78"/>
    </location>
</feature>
<accession>A0A4Q7NH10</accession>
<keyword evidence="2 4" id="KW-0238">DNA-binding</keyword>
<dbReference type="AlphaFoldDB" id="A0A4Q7NH10"/>
<evidence type="ECO:0000256" key="1">
    <source>
        <dbReference type="ARBA" id="ARBA00023015"/>
    </source>
</evidence>
<dbReference type="Gene3D" id="1.10.357.10">
    <property type="entry name" value="Tetracycline Repressor, domain 2"/>
    <property type="match status" value="1"/>
</dbReference>
<evidence type="ECO:0000256" key="4">
    <source>
        <dbReference type="PROSITE-ProRule" id="PRU00335"/>
    </source>
</evidence>
<name>A0A4Q7NH10_9BURK</name>
<feature type="domain" description="HTH tetR-type" evidence="6">
    <location>
        <begin position="36"/>
        <end position="96"/>
    </location>
</feature>
<feature type="compositionally biased region" description="Basic and acidic residues" evidence="5">
    <location>
        <begin position="1"/>
        <end position="19"/>
    </location>
</feature>
<evidence type="ECO:0000256" key="3">
    <source>
        <dbReference type="ARBA" id="ARBA00023163"/>
    </source>
</evidence>
<dbReference type="SUPFAM" id="SSF46689">
    <property type="entry name" value="Homeodomain-like"/>
    <property type="match status" value="1"/>
</dbReference>
<dbReference type="RefSeq" id="WP_165404347.1">
    <property type="nucleotide sequence ID" value="NZ_SGXC01000001.1"/>
</dbReference>
<keyword evidence="3" id="KW-0804">Transcription</keyword>
<dbReference type="InterPro" id="IPR001647">
    <property type="entry name" value="HTH_TetR"/>
</dbReference>
<reference evidence="7 8" key="1">
    <citation type="submission" date="2019-02" db="EMBL/GenBank/DDBJ databases">
        <title>Genomic Encyclopedia of Type Strains, Phase IV (KMG-IV): sequencing the most valuable type-strain genomes for metagenomic binning, comparative biology and taxonomic classification.</title>
        <authorList>
            <person name="Goeker M."/>
        </authorList>
    </citation>
    <scope>NUCLEOTIDE SEQUENCE [LARGE SCALE GENOMIC DNA]</scope>
    <source>
        <strain evidence="7 8">K24</strain>
    </source>
</reference>
<dbReference type="Pfam" id="PF00440">
    <property type="entry name" value="TetR_N"/>
    <property type="match status" value="1"/>
</dbReference>
<sequence>MKNETGTKRKPRAEPEKAAAPKPSRRAASARGVKTDLQRADWVRAGLRVLAQSGVDAVLIPRLATDLGVTKGSFYWHFESRDDLLLALIEEWKQHATLRVIEIVESASTSPQEKIRLIAFIGTNSPIDEFGGAIELAVRNWARTNPAVRSAVADVDQQRLTYLTSLYAEMGAKVDPELLACLHYSFSTGLRLIFAYPEKQKLAMRQAALDTIFFPSPVK</sequence>
<evidence type="ECO:0000256" key="5">
    <source>
        <dbReference type="SAM" id="MobiDB-lite"/>
    </source>
</evidence>
<dbReference type="PROSITE" id="PS50977">
    <property type="entry name" value="HTH_TETR_2"/>
    <property type="match status" value="1"/>
</dbReference>
<dbReference type="InterPro" id="IPR009057">
    <property type="entry name" value="Homeodomain-like_sf"/>
</dbReference>
<dbReference type="PRINTS" id="PR00455">
    <property type="entry name" value="HTHTETR"/>
</dbReference>
<evidence type="ECO:0000313" key="7">
    <source>
        <dbReference type="EMBL" id="RZS84088.1"/>
    </source>
</evidence>
<protein>
    <submittedName>
        <fullName evidence="7">TetR family transcriptional regulator</fullName>
    </submittedName>
</protein>
<dbReference type="PANTHER" id="PTHR47506">
    <property type="entry name" value="TRANSCRIPTIONAL REGULATORY PROTEIN"/>
    <property type="match status" value="1"/>
</dbReference>
<evidence type="ECO:0000259" key="6">
    <source>
        <dbReference type="PROSITE" id="PS50977"/>
    </source>
</evidence>
<dbReference type="GO" id="GO:0003677">
    <property type="term" value="F:DNA binding"/>
    <property type="evidence" value="ECO:0007669"/>
    <property type="project" value="UniProtKB-UniRule"/>
</dbReference>
<evidence type="ECO:0000256" key="2">
    <source>
        <dbReference type="ARBA" id="ARBA00023125"/>
    </source>
</evidence>
<gene>
    <name evidence="7" type="ORF">EV675_0090</name>
</gene>
<keyword evidence="1" id="KW-0805">Transcription regulation</keyword>
<dbReference type="Proteomes" id="UP000292445">
    <property type="component" value="Unassembled WGS sequence"/>
</dbReference>
<dbReference type="PANTHER" id="PTHR47506:SF6">
    <property type="entry name" value="HTH-TYPE TRANSCRIPTIONAL REPRESSOR NEMR"/>
    <property type="match status" value="1"/>
</dbReference>
<comment type="caution">
    <text evidence="7">The sequence shown here is derived from an EMBL/GenBank/DDBJ whole genome shotgun (WGS) entry which is preliminary data.</text>
</comment>